<dbReference type="EMBL" id="JBCGDO010000001">
    <property type="protein sequence ID" value="MEM0541110.1"/>
    <property type="molecule type" value="Genomic_DNA"/>
</dbReference>
<proteinExistence type="predicted"/>
<dbReference type="RefSeq" id="WP_342694350.1">
    <property type="nucleotide sequence ID" value="NZ_JBCGDO010000001.1"/>
</dbReference>
<protein>
    <submittedName>
        <fullName evidence="1">Uncharacterized protein</fullName>
    </submittedName>
</protein>
<organism evidence="1 2">
    <name type="scientific">Flavobacterium aureirubrum</name>
    <dbReference type="NCBI Taxonomy" id="3133147"/>
    <lineage>
        <taxon>Bacteria</taxon>
        <taxon>Pseudomonadati</taxon>
        <taxon>Bacteroidota</taxon>
        <taxon>Flavobacteriia</taxon>
        <taxon>Flavobacteriales</taxon>
        <taxon>Flavobacteriaceae</taxon>
        <taxon>Flavobacterium</taxon>
    </lineage>
</organism>
<comment type="caution">
    <text evidence="1">The sequence shown here is derived from an EMBL/GenBank/DDBJ whole genome shotgun (WGS) entry which is preliminary data.</text>
</comment>
<evidence type="ECO:0000313" key="2">
    <source>
        <dbReference type="Proteomes" id="UP001460072"/>
    </source>
</evidence>
<keyword evidence="2" id="KW-1185">Reference proteome</keyword>
<evidence type="ECO:0000313" key="1">
    <source>
        <dbReference type="EMBL" id="MEM0541110.1"/>
    </source>
</evidence>
<sequence length="182" mass="21275">MNIQTKYIEKLKAEKIFSDIYTDRYDESIYGFIFDFNEEFLILEQFTDIGEADGIAVLKRENISRIKWLGNSIKTAEIFALKAITNENIGKIKIDNIQNIIKSIQNEFGYVTLYIQDVDSEMCIIGEIIEMDADTLIIKEYGTYASLDRKMLMLSIHEITKVECDGQYERNLHELFNKNNWV</sequence>
<dbReference type="Proteomes" id="UP001460072">
    <property type="component" value="Unassembled WGS sequence"/>
</dbReference>
<accession>A0ABU9N043</accession>
<gene>
    <name evidence="1" type="ORF">WFZ85_00625</name>
</gene>
<name>A0ABU9N043_9FLAO</name>
<reference evidence="1 2" key="1">
    <citation type="submission" date="2024-03" db="EMBL/GenBank/DDBJ databases">
        <title>Two novel species of the genus Flavobacterium exhibiting potentially degradation of complex polysaccharides.</title>
        <authorList>
            <person name="Lian X."/>
        </authorList>
    </citation>
    <scope>NUCLEOTIDE SEQUENCE [LARGE SCALE GENOMIC DNA]</scope>
    <source>
        <strain evidence="2">j3</strain>
    </source>
</reference>